<dbReference type="EMBL" id="BMAU01021347">
    <property type="protein sequence ID" value="GFY18049.1"/>
    <property type="molecule type" value="Genomic_DNA"/>
</dbReference>
<dbReference type="AlphaFoldDB" id="A0A8X6VLU8"/>
<evidence type="ECO:0000313" key="3">
    <source>
        <dbReference type="Proteomes" id="UP000887159"/>
    </source>
</evidence>
<name>A0A8X6VLU8_TRICX</name>
<keyword evidence="3" id="KW-1185">Reference proteome</keyword>
<dbReference type="Proteomes" id="UP000887159">
    <property type="component" value="Unassembled WGS sequence"/>
</dbReference>
<evidence type="ECO:0000256" key="1">
    <source>
        <dbReference type="SAM" id="MobiDB-lite"/>
    </source>
</evidence>
<reference evidence="2" key="1">
    <citation type="submission" date="2020-08" db="EMBL/GenBank/DDBJ databases">
        <title>Multicomponent nature underlies the extraordinary mechanical properties of spider dragline silk.</title>
        <authorList>
            <person name="Kono N."/>
            <person name="Nakamura H."/>
            <person name="Mori M."/>
            <person name="Yoshida Y."/>
            <person name="Ohtoshi R."/>
            <person name="Malay A.D."/>
            <person name="Moran D.A.P."/>
            <person name="Tomita M."/>
            <person name="Numata K."/>
            <person name="Arakawa K."/>
        </authorList>
    </citation>
    <scope>NUCLEOTIDE SEQUENCE</scope>
</reference>
<feature type="region of interest" description="Disordered" evidence="1">
    <location>
        <begin position="102"/>
        <end position="125"/>
    </location>
</feature>
<gene>
    <name evidence="2" type="ORF">TNCV_3385401</name>
</gene>
<evidence type="ECO:0000313" key="2">
    <source>
        <dbReference type="EMBL" id="GFY18049.1"/>
    </source>
</evidence>
<proteinExistence type="predicted"/>
<accession>A0A8X6VLU8</accession>
<comment type="caution">
    <text evidence="2">The sequence shown here is derived from an EMBL/GenBank/DDBJ whole genome shotgun (WGS) entry which is preliminary data.</text>
</comment>
<sequence length="125" mass="14246">MDEDNLVASYEWIRDLLQDTPEGLSTSEEEIFIHFTLSENLKRKFCNKSVFEFWYPGERKFYVKAATPKCLGGPPVDRDRLNGYPGSKFEFIAVVAEWSLDSRTESREFDSGATEDSPCRGDGAC</sequence>
<protein>
    <submittedName>
        <fullName evidence="2">Uncharacterized protein</fullName>
    </submittedName>
</protein>
<organism evidence="2 3">
    <name type="scientific">Trichonephila clavipes</name>
    <name type="common">Golden silk orbweaver</name>
    <name type="synonym">Nephila clavipes</name>
    <dbReference type="NCBI Taxonomy" id="2585209"/>
    <lineage>
        <taxon>Eukaryota</taxon>
        <taxon>Metazoa</taxon>
        <taxon>Ecdysozoa</taxon>
        <taxon>Arthropoda</taxon>
        <taxon>Chelicerata</taxon>
        <taxon>Arachnida</taxon>
        <taxon>Araneae</taxon>
        <taxon>Araneomorphae</taxon>
        <taxon>Entelegynae</taxon>
        <taxon>Araneoidea</taxon>
        <taxon>Nephilidae</taxon>
        <taxon>Trichonephila</taxon>
    </lineage>
</organism>